<feature type="region of interest" description="Disordered" evidence="8">
    <location>
        <begin position="326"/>
        <end position="425"/>
    </location>
</feature>
<dbReference type="GO" id="GO:0016020">
    <property type="term" value="C:membrane"/>
    <property type="evidence" value="ECO:0007669"/>
    <property type="project" value="UniProtKB-SubCell"/>
</dbReference>
<dbReference type="PANTHER" id="PTHR12246">
    <property type="entry name" value="PALMITOYLTRANSFERASE ZDHHC16"/>
    <property type="match status" value="1"/>
</dbReference>
<keyword evidence="5 7" id="KW-0472">Membrane</keyword>
<dbReference type="EC" id="2.3.1.225" evidence="7"/>
<dbReference type="Proteomes" id="UP000594260">
    <property type="component" value="Unplaced"/>
</dbReference>
<sequence>MSCLSRPCMFCVRLFKWLPVVLIITIVAWSYYAYVIQLCAFRVESYVEKVLYLIIFHVSFVMFVWSYWQTIFTDPGEIPRNFYLSSETLDRLEKEPTEQGQQMVLESQIRHLPILCRNYNGSVRYCEKCTLLKPDRTHHCSVCARCLPKMDHHCPWVNNCVAYANYKFFVLFLGYAIIYCLFVAATTCQYFIRFWTGGREAMRDDSTGSMTVEGWGRLHILFLFFVAIMFAISLVSLFCYHCYLVMVNRTTLESFRPPVFGTVPDKRGFYLGRIQNFRQVFGDDKKLWFIPVFTSLGNGIRYPTRETTRTQQRAGDVEAGFGQSQTTASNIPQMGSGPQSPHGGQPLHDYRSMGETPATRPPSHQTSLGDGLSFPQRTDDADTDGLLSARRKWTDTDDTETDNDQELDLREVKVVNHTTPSASIA</sequence>
<dbReference type="GeneID" id="111245603"/>
<dbReference type="OMA" id="CFVVMHI"/>
<proteinExistence type="inferred from homology"/>
<dbReference type="FunCoup" id="A0A7M7JCC1">
    <property type="interactions" value="1087"/>
</dbReference>
<dbReference type="GO" id="GO:0019706">
    <property type="term" value="F:protein-cysteine S-palmitoyltransferase activity"/>
    <property type="evidence" value="ECO:0007669"/>
    <property type="project" value="UniProtKB-EC"/>
</dbReference>
<keyword evidence="6 7" id="KW-0012">Acyltransferase</keyword>
<evidence type="ECO:0000256" key="7">
    <source>
        <dbReference type="RuleBase" id="RU079119"/>
    </source>
</evidence>
<keyword evidence="3 7" id="KW-0812">Transmembrane</keyword>
<feature type="compositionally biased region" description="Low complexity" evidence="8">
    <location>
        <begin position="332"/>
        <end position="346"/>
    </location>
</feature>
<keyword evidence="11" id="KW-1185">Reference proteome</keyword>
<dbReference type="InterPro" id="IPR001594">
    <property type="entry name" value="Palmitoyltrfase_DHHC"/>
</dbReference>
<evidence type="ECO:0000313" key="10">
    <source>
        <dbReference type="EnsemblMetazoa" id="XP_022649910"/>
    </source>
</evidence>
<reference evidence="10" key="1">
    <citation type="submission" date="2021-01" db="UniProtKB">
        <authorList>
            <consortium name="EnsemblMetazoa"/>
        </authorList>
    </citation>
    <scope>IDENTIFICATION</scope>
</reference>
<evidence type="ECO:0000259" key="9">
    <source>
        <dbReference type="Pfam" id="PF01529"/>
    </source>
</evidence>
<dbReference type="OrthoDB" id="9909019at2759"/>
<evidence type="ECO:0000313" key="11">
    <source>
        <dbReference type="Proteomes" id="UP000594260"/>
    </source>
</evidence>
<evidence type="ECO:0000256" key="6">
    <source>
        <dbReference type="ARBA" id="ARBA00023315"/>
    </source>
</evidence>
<evidence type="ECO:0000256" key="4">
    <source>
        <dbReference type="ARBA" id="ARBA00022989"/>
    </source>
</evidence>
<feature type="transmembrane region" description="Helical" evidence="7">
    <location>
        <begin position="50"/>
        <end position="68"/>
    </location>
</feature>
<evidence type="ECO:0000256" key="8">
    <source>
        <dbReference type="SAM" id="MobiDB-lite"/>
    </source>
</evidence>
<comment type="catalytic activity">
    <reaction evidence="7">
        <text>L-cysteinyl-[protein] + hexadecanoyl-CoA = S-hexadecanoyl-L-cysteinyl-[protein] + CoA</text>
        <dbReference type="Rhea" id="RHEA:36683"/>
        <dbReference type="Rhea" id="RHEA-COMP:10131"/>
        <dbReference type="Rhea" id="RHEA-COMP:11032"/>
        <dbReference type="ChEBI" id="CHEBI:29950"/>
        <dbReference type="ChEBI" id="CHEBI:57287"/>
        <dbReference type="ChEBI" id="CHEBI:57379"/>
        <dbReference type="ChEBI" id="CHEBI:74151"/>
        <dbReference type="EC" id="2.3.1.225"/>
    </reaction>
</comment>
<keyword evidence="2 7" id="KW-0808">Transferase</keyword>
<dbReference type="Pfam" id="PF01529">
    <property type="entry name" value="DHHC"/>
    <property type="match status" value="1"/>
</dbReference>
<accession>A0A7M7JCC1</accession>
<organism evidence="10 11">
    <name type="scientific">Varroa destructor</name>
    <name type="common">Honeybee mite</name>
    <dbReference type="NCBI Taxonomy" id="109461"/>
    <lineage>
        <taxon>Eukaryota</taxon>
        <taxon>Metazoa</taxon>
        <taxon>Ecdysozoa</taxon>
        <taxon>Arthropoda</taxon>
        <taxon>Chelicerata</taxon>
        <taxon>Arachnida</taxon>
        <taxon>Acari</taxon>
        <taxon>Parasitiformes</taxon>
        <taxon>Mesostigmata</taxon>
        <taxon>Gamasina</taxon>
        <taxon>Dermanyssoidea</taxon>
        <taxon>Varroidae</taxon>
        <taxon>Varroa</taxon>
    </lineage>
</organism>
<dbReference type="InterPro" id="IPR039859">
    <property type="entry name" value="PFA4/ZDH16/20/ERF2-like"/>
</dbReference>
<dbReference type="PROSITE" id="PS50216">
    <property type="entry name" value="DHHC"/>
    <property type="match status" value="1"/>
</dbReference>
<feature type="transmembrane region" description="Helical" evidence="7">
    <location>
        <begin position="220"/>
        <end position="246"/>
    </location>
</feature>
<dbReference type="AlphaFoldDB" id="A0A7M7JCC1"/>
<name>A0A7M7JCC1_VARDE</name>
<evidence type="ECO:0000256" key="5">
    <source>
        <dbReference type="ARBA" id="ARBA00023136"/>
    </source>
</evidence>
<protein>
    <recommendedName>
        <fullName evidence="7">Palmitoyltransferase</fullName>
        <ecNumber evidence="7">2.3.1.225</ecNumber>
    </recommendedName>
</protein>
<keyword evidence="4 7" id="KW-1133">Transmembrane helix</keyword>
<dbReference type="RefSeq" id="XP_022649910.1">
    <property type="nucleotide sequence ID" value="XM_022794175.1"/>
</dbReference>
<feature type="transmembrane region" description="Helical" evidence="7">
    <location>
        <begin position="168"/>
        <end position="192"/>
    </location>
</feature>
<evidence type="ECO:0000256" key="3">
    <source>
        <dbReference type="ARBA" id="ARBA00022692"/>
    </source>
</evidence>
<comment type="domain">
    <text evidence="7">The DHHC domain is required for palmitoyltransferase activity.</text>
</comment>
<comment type="similarity">
    <text evidence="7">Belongs to the DHHC palmitoyltransferase family.</text>
</comment>
<dbReference type="KEGG" id="vde:111245603"/>
<evidence type="ECO:0000256" key="1">
    <source>
        <dbReference type="ARBA" id="ARBA00004141"/>
    </source>
</evidence>
<feature type="transmembrane region" description="Helical" evidence="7">
    <location>
        <begin position="20"/>
        <end position="43"/>
    </location>
</feature>
<comment type="subcellular location">
    <subcellularLocation>
        <location evidence="1">Membrane</location>
        <topology evidence="1">Multi-pass membrane protein</topology>
    </subcellularLocation>
</comment>
<dbReference type="InParanoid" id="A0A7M7JCC1"/>
<feature type="domain" description="Palmitoyltransferase DHHC" evidence="9">
    <location>
        <begin position="123"/>
        <end position="255"/>
    </location>
</feature>
<dbReference type="EnsemblMetazoa" id="XM_022794175">
    <property type="protein sequence ID" value="XP_022649910"/>
    <property type="gene ID" value="LOC111245603"/>
</dbReference>
<evidence type="ECO:0000256" key="2">
    <source>
        <dbReference type="ARBA" id="ARBA00022679"/>
    </source>
</evidence>
<feature type="compositionally biased region" description="Acidic residues" evidence="8">
    <location>
        <begin position="396"/>
        <end position="406"/>
    </location>
</feature>
<feature type="compositionally biased region" description="Polar residues" evidence="8">
    <location>
        <begin position="416"/>
        <end position="425"/>
    </location>
</feature>